<keyword evidence="5" id="KW-1185">Reference proteome</keyword>
<dbReference type="RefSeq" id="WP_094723017.1">
    <property type="nucleotide sequence ID" value="NZ_MWWS01000005.1"/>
</dbReference>
<dbReference type="InterPro" id="IPR036249">
    <property type="entry name" value="Thioredoxin-like_sf"/>
</dbReference>
<comment type="caution">
    <text evidence="4">The sequence shown here is derived from an EMBL/GenBank/DDBJ whole genome shotgun (WGS) entry which is preliminary data.</text>
</comment>
<evidence type="ECO:0000313" key="5">
    <source>
        <dbReference type="Proteomes" id="UP000216004"/>
    </source>
</evidence>
<feature type="transmembrane region" description="Helical" evidence="2">
    <location>
        <begin position="46"/>
        <end position="67"/>
    </location>
</feature>
<reference evidence="4 5" key="1">
    <citation type="journal article" date="2017" name="BMC Genomics">
        <title>Comparative genomic and phylogenomic analyses of the Bifidobacteriaceae family.</title>
        <authorList>
            <person name="Lugli G.A."/>
            <person name="Milani C."/>
            <person name="Turroni F."/>
            <person name="Duranti S."/>
            <person name="Mancabelli L."/>
            <person name="Mangifesta M."/>
            <person name="Ferrario C."/>
            <person name="Modesto M."/>
            <person name="Mattarelli P."/>
            <person name="Jiri K."/>
            <person name="van Sinderen D."/>
            <person name="Ventura M."/>
        </authorList>
    </citation>
    <scope>NUCLEOTIDE SEQUENCE [LARGE SCALE GENOMIC DNA]</scope>
    <source>
        <strain evidence="4 5">DSM 22924</strain>
    </source>
</reference>
<name>A0A261EQR5_9BIFI</name>
<dbReference type="OrthoDB" id="117402at2"/>
<proteinExistence type="predicted"/>
<dbReference type="Proteomes" id="UP000216004">
    <property type="component" value="Unassembled WGS sequence"/>
</dbReference>
<sequence>MAQKGSNHGTRKHVVRPNAGDKRSQKEAQERALQEQQAREGRQQTLIGVIAIVVILALIGVGGFFYWKSHRPDPKQSPASIEQAYQAVEAVKVKPQKANSKGGFNISKDGLNKPVAGAPTVEIYMDFMCPGCASLNQTLDPTLNKMLDAGQVNLEIYPMSFMDRMTTDEYSARAGSAGIYILEHDTKHFMAYMSNLYAPSFQPDEAQYKPVSDARIKEQMLKAGVSEDVANQALKGQYKEWLNQMNKYTPMREELWNTSGQNKGSMTTPTIRINKHLWSTTAPSQVGMDTVSGFLDSIGLSKTQVGHAGKLPSIGGNDAPIPLTANSN</sequence>
<feature type="region of interest" description="Disordered" evidence="1">
    <location>
        <begin position="1"/>
        <end position="36"/>
    </location>
</feature>
<evidence type="ECO:0000256" key="2">
    <source>
        <dbReference type="SAM" id="Phobius"/>
    </source>
</evidence>
<dbReference type="Pfam" id="PF13462">
    <property type="entry name" value="Thioredoxin_4"/>
    <property type="match status" value="1"/>
</dbReference>
<keyword evidence="2" id="KW-0472">Membrane</keyword>
<feature type="compositionally biased region" description="Basic and acidic residues" evidence="1">
    <location>
        <begin position="19"/>
        <end position="36"/>
    </location>
</feature>
<dbReference type="SUPFAM" id="SSF52833">
    <property type="entry name" value="Thioredoxin-like"/>
    <property type="match status" value="1"/>
</dbReference>
<accession>A0A261EQR5</accession>
<evidence type="ECO:0000313" key="4">
    <source>
        <dbReference type="EMBL" id="OZG49192.1"/>
    </source>
</evidence>
<protein>
    <submittedName>
        <fullName evidence="4">DSBA oxidoreductase</fullName>
    </submittedName>
</protein>
<dbReference type="EMBL" id="MWWS01000005">
    <property type="protein sequence ID" value="OZG49192.1"/>
    <property type="molecule type" value="Genomic_DNA"/>
</dbReference>
<feature type="domain" description="Thioredoxin-like fold" evidence="3">
    <location>
        <begin position="119"/>
        <end position="279"/>
    </location>
</feature>
<evidence type="ECO:0000256" key="1">
    <source>
        <dbReference type="SAM" id="MobiDB-lite"/>
    </source>
</evidence>
<keyword evidence="2" id="KW-0812">Transmembrane</keyword>
<gene>
    <name evidence="4" type="ORF">BOCO_1001</name>
</gene>
<dbReference type="InterPro" id="IPR012336">
    <property type="entry name" value="Thioredoxin-like_fold"/>
</dbReference>
<organism evidence="4 5">
    <name type="scientific">Bombiscardovia coagulans</name>
    <dbReference type="NCBI Taxonomy" id="686666"/>
    <lineage>
        <taxon>Bacteria</taxon>
        <taxon>Bacillati</taxon>
        <taxon>Actinomycetota</taxon>
        <taxon>Actinomycetes</taxon>
        <taxon>Bifidobacteriales</taxon>
        <taxon>Bifidobacteriaceae</taxon>
        <taxon>Bombiscardovia</taxon>
    </lineage>
</organism>
<keyword evidence="2" id="KW-1133">Transmembrane helix</keyword>
<evidence type="ECO:0000259" key="3">
    <source>
        <dbReference type="Pfam" id="PF13462"/>
    </source>
</evidence>
<dbReference type="AlphaFoldDB" id="A0A261EQR5"/>
<dbReference type="Gene3D" id="3.40.30.10">
    <property type="entry name" value="Glutaredoxin"/>
    <property type="match status" value="1"/>
</dbReference>